<feature type="signal peptide" evidence="2">
    <location>
        <begin position="1"/>
        <end position="21"/>
    </location>
</feature>
<keyword evidence="4" id="KW-1185">Reference proteome</keyword>
<feature type="chain" id="PRO_5016382740" description="Arrestin-like N-terminal domain-containing protein" evidence="2">
    <location>
        <begin position="22"/>
        <end position="645"/>
    </location>
</feature>
<feature type="region of interest" description="Disordered" evidence="1">
    <location>
        <begin position="447"/>
        <end position="467"/>
    </location>
</feature>
<organism evidence="3 4">
    <name type="scientific">Acaromyces ingoldii</name>
    <dbReference type="NCBI Taxonomy" id="215250"/>
    <lineage>
        <taxon>Eukaryota</taxon>
        <taxon>Fungi</taxon>
        <taxon>Dikarya</taxon>
        <taxon>Basidiomycota</taxon>
        <taxon>Ustilaginomycotina</taxon>
        <taxon>Exobasidiomycetes</taxon>
        <taxon>Exobasidiales</taxon>
        <taxon>Cryptobasidiaceae</taxon>
        <taxon>Acaromyces</taxon>
    </lineage>
</organism>
<accession>A0A316YDA7</accession>
<dbReference type="InParanoid" id="A0A316YDA7"/>
<name>A0A316YDA7_9BASI</name>
<dbReference type="GeneID" id="37044853"/>
<protein>
    <recommendedName>
        <fullName evidence="5">Arrestin-like N-terminal domain-containing protein</fullName>
    </recommendedName>
</protein>
<dbReference type="RefSeq" id="XP_025374032.1">
    <property type="nucleotide sequence ID" value="XM_025522937.1"/>
</dbReference>
<sequence length="645" mass="72193">MLRRLLCLIGVFSLLVRTGSASSCDIRLWVRADDLHAGALTEGDVRLVNNLTSAGHEDCRIASWTLGLRHRERAALKYPLRHAKLPAKPTYKSRPRVQQPAGLVETFIDAREEEERKYHGKLEDYANAMRNSETWAIIDEERIMFDITADMGSVEEESAGFQVVDEAPFTVIVPPVILPFKVQHAGNKYQETKTNVFYTHEFDLAYYGLVRLVNGTEIDVPGGETAFVPPPSERSSTERTETLVFNVTARPKQDQEPVGFILDTGVVVGDRYLGDMKVDDLAVNVTFQDIPELVQGRDHKIHGHITKGNEEFEMQWVDVKLRMRMENKWVSDHLLSVGRGELERTLAAISSAPRSPPFRQEWPTLVTPAAKYVSDAMDTTTSCCLSSDRMRRRDPFSPGVPNIDETGGFAVWVNVSDLDPPTKQPSAYEVAKAELVVKLAVSPRSAQNIKQKETGDGCEGEPSPGAQTRSEAIHAINKQSWSSQPWSGCRLRQNRTASSTAPRLVPRVTILELVIADVDIHQRRWERLGRTPPQQVTCDESLLLPFTSPEARAPSLLAGKPREEDRRRACQDADSLELLSSLTKFHSLRNNIDDQRNASLEFVRARYNLVLGPVADLMRLPRPGSASVGKLWAHTVIMPLLKERG</sequence>
<evidence type="ECO:0008006" key="5">
    <source>
        <dbReference type="Google" id="ProtNLM"/>
    </source>
</evidence>
<dbReference type="AlphaFoldDB" id="A0A316YDA7"/>
<evidence type="ECO:0000313" key="3">
    <source>
        <dbReference type="EMBL" id="PWN86834.1"/>
    </source>
</evidence>
<dbReference type="EMBL" id="KZ819642">
    <property type="protein sequence ID" value="PWN86834.1"/>
    <property type="molecule type" value="Genomic_DNA"/>
</dbReference>
<dbReference type="OrthoDB" id="2590241at2759"/>
<reference evidence="3 4" key="1">
    <citation type="journal article" date="2018" name="Mol. Biol. Evol.">
        <title>Broad Genomic Sampling Reveals a Smut Pathogenic Ancestry of the Fungal Clade Ustilaginomycotina.</title>
        <authorList>
            <person name="Kijpornyongpan T."/>
            <person name="Mondo S.J."/>
            <person name="Barry K."/>
            <person name="Sandor L."/>
            <person name="Lee J."/>
            <person name="Lipzen A."/>
            <person name="Pangilinan J."/>
            <person name="LaButti K."/>
            <person name="Hainaut M."/>
            <person name="Henrissat B."/>
            <person name="Grigoriev I.V."/>
            <person name="Spatafora J.W."/>
            <person name="Aime M.C."/>
        </authorList>
    </citation>
    <scope>NUCLEOTIDE SEQUENCE [LARGE SCALE GENOMIC DNA]</scope>
    <source>
        <strain evidence="3 4">MCA 4198</strain>
    </source>
</reference>
<evidence type="ECO:0000256" key="1">
    <source>
        <dbReference type="SAM" id="MobiDB-lite"/>
    </source>
</evidence>
<gene>
    <name evidence="3" type="ORF">FA10DRAFT_269932</name>
</gene>
<dbReference type="Proteomes" id="UP000245768">
    <property type="component" value="Unassembled WGS sequence"/>
</dbReference>
<proteinExistence type="predicted"/>
<keyword evidence="2" id="KW-0732">Signal</keyword>
<evidence type="ECO:0000256" key="2">
    <source>
        <dbReference type="SAM" id="SignalP"/>
    </source>
</evidence>
<evidence type="ECO:0000313" key="4">
    <source>
        <dbReference type="Proteomes" id="UP000245768"/>
    </source>
</evidence>